<dbReference type="InterPro" id="IPR006683">
    <property type="entry name" value="Thioestr_dom"/>
</dbReference>
<evidence type="ECO:0000313" key="6">
    <source>
        <dbReference type="Proteomes" id="UP001155380"/>
    </source>
</evidence>
<dbReference type="CDD" id="cd03442">
    <property type="entry name" value="BFIT_BACH"/>
    <property type="match status" value="2"/>
</dbReference>
<dbReference type="RefSeq" id="WP_250915107.1">
    <property type="nucleotide sequence ID" value="NZ_JAMXLX010000009.1"/>
</dbReference>
<gene>
    <name evidence="5" type="ORF">NBH21_22120</name>
</gene>
<proteinExistence type="inferred from homology"/>
<dbReference type="GO" id="GO:0009062">
    <property type="term" value="P:fatty acid catabolic process"/>
    <property type="evidence" value="ECO:0007669"/>
    <property type="project" value="TreeGrafter"/>
</dbReference>
<evidence type="ECO:0000256" key="3">
    <source>
        <dbReference type="PROSITE-ProRule" id="PRU01106"/>
    </source>
</evidence>
<evidence type="ECO:0000256" key="1">
    <source>
        <dbReference type="ARBA" id="ARBA00010458"/>
    </source>
</evidence>
<comment type="caution">
    <text evidence="5">The sequence shown here is derived from an EMBL/GenBank/DDBJ whole genome shotgun (WGS) entry which is preliminary data.</text>
</comment>
<dbReference type="AlphaFoldDB" id="A0AAJ1C0C3"/>
<dbReference type="GO" id="GO:0052816">
    <property type="term" value="F:long-chain fatty acyl-CoA hydrolase activity"/>
    <property type="evidence" value="ECO:0007669"/>
    <property type="project" value="TreeGrafter"/>
</dbReference>
<dbReference type="Proteomes" id="UP001155380">
    <property type="component" value="Unassembled WGS sequence"/>
</dbReference>
<dbReference type="PROSITE" id="PS51770">
    <property type="entry name" value="HOTDOG_ACOT"/>
    <property type="match status" value="2"/>
</dbReference>
<dbReference type="InterPro" id="IPR033120">
    <property type="entry name" value="HOTDOG_ACOT"/>
</dbReference>
<dbReference type="Pfam" id="PF03061">
    <property type="entry name" value="4HBT"/>
    <property type="match status" value="2"/>
</dbReference>
<keyword evidence="2 3" id="KW-0378">Hydrolase</keyword>
<feature type="domain" description="HotDog ACOT-type" evidence="4">
    <location>
        <begin position="14"/>
        <end position="126"/>
    </location>
</feature>
<name>A0AAJ1C0C3_9HYPH</name>
<dbReference type="EMBL" id="JAMXLX010000009">
    <property type="protein sequence ID" value="MCO5959476.1"/>
    <property type="molecule type" value="Genomic_DNA"/>
</dbReference>
<evidence type="ECO:0000256" key="2">
    <source>
        <dbReference type="ARBA" id="ARBA00022801"/>
    </source>
</evidence>
<protein>
    <submittedName>
        <fullName evidence="5">Acyl-CoA thioesterase</fullName>
    </submittedName>
</protein>
<dbReference type="GO" id="GO:0005829">
    <property type="term" value="C:cytosol"/>
    <property type="evidence" value="ECO:0007669"/>
    <property type="project" value="TreeGrafter"/>
</dbReference>
<dbReference type="GO" id="GO:0006637">
    <property type="term" value="P:acyl-CoA metabolic process"/>
    <property type="evidence" value="ECO:0007669"/>
    <property type="project" value="TreeGrafter"/>
</dbReference>
<dbReference type="PANTHER" id="PTHR11049">
    <property type="entry name" value="ACYL COENZYME A THIOESTER HYDROLASE"/>
    <property type="match status" value="1"/>
</dbReference>
<organism evidence="5 6">
    <name type="scientific">Ciceribacter sichuanensis</name>
    <dbReference type="NCBI Taxonomy" id="2949647"/>
    <lineage>
        <taxon>Bacteria</taxon>
        <taxon>Pseudomonadati</taxon>
        <taxon>Pseudomonadota</taxon>
        <taxon>Alphaproteobacteria</taxon>
        <taxon>Hyphomicrobiales</taxon>
        <taxon>Rhizobiaceae</taxon>
        <taxon>Ciceribacter</taxon>
    </lineage>
</organism>
<evidence type="ECO:0000313" key="5">
    <source>
        <dbReference type="EMBL" id="MCO5959476.1"/>
    </source>
</evidence>
<sequence>MKRETPSEGEPAGGPAPTILVDIVFPGAVNHHGTLFGGAGLAFMDRVAFVAATRHGRVPFVTASCERVDFRKPAHIGEIVSFTATPVWAGRRSLTVEVEMAAESILASERQVCTRGVFHMVAVPGDAGGEGWTLPPLPTSHPTEADGEVRMADVVFADQTNSSGSMFGGDALAFMTKAAFVAASRHSRRQAVLASSERIDFHYPIRLGSIVEVVARVVSTARSSMRIGVELWSEELLTGLRRQTAKGLFVMVAVDAEHRPVAVIPDEIG</sequence>
<dbReference type="SUPFAM" id="SSF54637">
    <property type="entry name" value="Thioesterase/thiol ester dehydrase-isomerase"/>
    <property type="match status" value="2"/>
</dbReference>
<dbReference type="InterPro" id="IPR029069">
    <property type="entry name" value="HotDog_dom_sf"/>
</dbReference>
<evidence type="ECO:0000259" key="4">
    <source>
        <dbReference type="PROSITE" id="PS51770"/>
    </source>
</evidence>
<dbReference type="PANTHER" id="PTHR11049:SF24">
    <property type="entry name" value="CYTOSOLIC ACYL COENZYME A THIOESTER HYDROLASE"/>
    <property type="match status" value="1"/>
</dbReference>
<dbReference type="InterPro" id="IPR040170">
    <property type="entry name" value="Cytosol_ACT"/>
</dbReference>
<accession>A0AAJ1C0C3</accession>
<dbReference type="Gene3D" id="3.10.129.10">
    <property type="entry name" value="Hotdog Thioesterase"/>
    <property type="match status" value="2"/>
</dbReference>
<reference evidence="5" key="1">
    <citation type="submission" date="2022-06" db="EMBL/GenBank/DDBJ databases">
        <authorList>
            <person name="Sun Q."/>
        </authorList>
    </citation>
    <scope>NUCLEOTIDE SEQUENCE</scope>
    <source>
        <strain evidence="5">S101</strain>
    </source>
</reference>
<comment type="similarity">
    <text evidence="1">Belongs to the acyl coenzyme A hydrolase family.</text>
</comment>
<feature type="domain" description="HotDog ACOT-type" evidence="4">
    <location>
        <begin position="145"/>
        <end position="257"/>
    </location>
</feature>